<feature type="signal peptide" evidence="1">
    <location>
        <begin position="1"/>
        <end position="23"/>
    </location>
</feature>
<dbReference type="AlphaFoldDB" id="A0A9W9KHW7"/>
<name>A0A9W9KHW7_9EURO</name>
<evidence type="ECO:0000256" key="1">
    <source>
        <dbReference type="SAM" id="SignalP"/>
    </source>
</evidence>
<evidence type="ECO:0000313" key="2">
    <source>
        <dbReference type="EMBL" id="KAJ5106018.1"/>
    </source>
</evidence>
<accession>A0A9W9KHW7</accession>
<dbReference type="EMBL" id="JAPMSZ010000004">
    <property type="protein sequence ID" value="KAJ5106018.1"/>
    <property type="molecule type" value="Genomic_DNA"/>
</dbReference>
<gene>
    <name evidence="2" type="ORF">NUU61_003365</name>
</gene>
<keyword evidence="1" id="KW-0732">Signal</keyword>
<dbReference type="OrthoDB" id="4347at2759"/>
<dbReference type="GeneID" id="81393115"/>
<evidence type="ECO:0008006" key="4">
    <source>
        <dbReference type="Google" id="ProtNLM"/>
    </source>
</evidence>
<sequence length="267" mass="30009">MSPLNHLILVCCHAIYLGGPSHGASEDEWLIEPFQQGETPTFTSHAKAGLKAWAEDSRALLVFSGGPTKRPRTQLAEGQSYLNLVKDNYYFQNSCKKSIDESRIIAESHATDSYQNVLFSLLQFRLHAGVYPRRVTVVTHEFKRARFMECHFPAVGLLPWKGAQDADHSSVSVIGINPPETISPLEVLIQGESKRGIGLWRRDLYGVGVELAGKRNQRGWDPGMKDIFVDKGLEEVVEQLVCWDGGQCNAWFSRMEELPWHYRAPVG</sequence>
<feature type="chain" id="PRO_5040881119" description="DUF218 domain-containing protein" evidence="1">
    <location>
        <begin position="24"/>
        <end position="267"/>
    </location>
</feature>
<proteinExistence type="predicted"/>
<evidence type="ECO:0000313" key="3">
    <source>
        <dbReference type="Proteomes" id="UP001141434"/>
    </source>
</evidence>
<dbReference type="PANTHER" id="PTHR28110:SF1">
    <property type="entry name" value="TRANSMEMBRANE PROTEIN"/>
    <property type="match status" value="1"/>
</dbReference>
<reference evidence="2" key="2">
    <citation type="journal article" date="2023" name="IMA Fungus">
        <title>Comparative genomic study of the Penicillium genus elucidates a diverse pangenome and 15 lateral gene transfer events.</title>
        <authorList>
            <person name="Petersen C."/>
            <person name="Sorensen T."/>
            <person name="Nielsen M.R."/>
            <person name="Sondergaard T.E."/>
            <person name="Sorensen J.L."/>
            <person name="Fitzpatrick D.A."/>
            <person name="Frisvad J.C."/>
            <person name="Nielsen K.L."/>
        </authorList>
    </citation>
    <scope>NUCLEOTIDE SEQUENCE</scope>
    <source>
        <strain evidence="2">IBT 34128</strain>
    </source>
</reference>
<dbReference type="GO" id="GO:0005737">
    <property type="term" value="C:cytoplasm"/>
    <property type="evidence" value="ECO:0007669"/>
    <property type="project" value="TreeGrafter"/>
</dbReference>
<reference evidence="2" key="1">
    <citation type="submission" date="2022-11" db="EMBL/GenBank/DDBJ databases">
        <authorList>
            <person name="Petersen C."/>
        </authorList>
    </citation>
    <scope>NUCLEOTIDE SEQUENCE</scope>
    <source>
        <strain evidence="2">IBT 34128</strain>
    </source>
</reference>
<dbReference type="Proteomes" id="UP001141434">
    <property type="component" value="Unassembled WGS sequence"/>
</dbReference>
<keyword evidence="3" id="KW-1185">Reference proteome</keyword>
<comment type="caution">
    <text evidence="2">The sequence shown here is derived from an EMBL/GenBank/DDBJ whole genome shotgun (WGS) entry which is preliminary data.</text>
</comment>
<dbReference type="PANTHER" id="PTHR28110">
    <property type="entry name" value="TRANSMEMBRANE PROTEIN"/>
    <property type="match status" value="1"/>
</dbReference>
<protein>
    <recommendedName>
        <fullName evidence="4">DUF218 domain-containing protein</fullName>
    </recommendedName>
</protein>
<dbReference type="RefSeq" id="XP_056515014.1">
    <property type="nucleotide sequence ID" value="XM_056653947.1"/>
</dbReference>
<organism evidence="2 3">
    <name type="scientific">Penicillium alfredii</name>
    <dbReference type="NCBI Taxonomy" id="1506179"/>
    <lineage>
        <taxon>Eukaryota</taxon>
        <taxon>Fungi</taxon>
        <taxon>Dikarya</taxon>
        <taxon>Ascomycota</taxon>
        <taxon>Pezizomycotina</taxon>
        <taxon>Eurotiomycetes</taxon>
        <taxon>Eurotiomycetidae</taxon>
        <taxon>Eurotiales</taxon>
        <taxon>Aspergillaceae</taxon>
        <taxon>Penicillium</taxon>
    </lineage>
</organism>
<dbReference type="InterPro" id="IPR055323">
    <property type="entry name" value="C57A10.07/YOR238W"/>
</dbReference>